<dbReference type="InterPro" id="IPR051024">
    <property type="entry name" value="GlcNAc_Chitin_IntDeg"/>
</dbReference>
<evidence type="ECO:0000259" key="4">
    <source>
        <dbReference type="Pfam" id="PF03067"/>
    </source>
</evidence>
<keyword evidence="2" id="KW-0964">Secreted</keyword>
<proteinExistence type="predicted"/>
<evidence type="ECO:0000313" key="6">
    <source>
        <dbReference type="Proteomes" id="UP000295388"/>
    </source>
</evidence>
<dbReference type="RefSeq" id="WP_133801634.1">
    <property type="nucleotide sequence ID" value="NZ_SNWQ01000009.1"/>
</dbReference>
<gene>
    <name evidence="5" type="ORF">EV643_109148</name>
</gene>
<dbReference type="InterPro" id="IPR014756">
    <property type="entry name" value="Ig_E-set"/>
</dbReference>
<dbReference type="OrthoDB" id="3809801at2"/>
<dbReference type="Proteomes" id="UP000295388">
    <property type="component" value="Unassembled WGS sequence"/>
</dbReference>
<dbReference type="InterPro" id="IPR004302">
    <property type="entry name" value="Cellulose/chitin-bd_N"/>
</dbReference>
<dbReference type="EMBL" id="SNWQ01000009">
    <property type="protein sequence ID" value="TDO47255.1"/>
    <property type="molecule type" value="Genomic_DNA"/>
</dbReference>
<name>A0A4R6KB08_9ACTN</name>
<dbReference type="FunFam" id="2.70.50.50:FF:000001">
    <property type="entry name" value="Chitin-binding protein"/>
    <property type="match status" value="1"/>
</dbReference>
<dbReference type="PANTHER" id="PTHR34823:SF1">
    <property type="entry name" value="CHITIN-BINDING TYPE-4 DOMAIN-CONTAINING PROTEIN"/>
    <property type="match status" value="1"/>
</dbReference>
<protein>
    <submittedName>
        <fullName evidence="5">Chitin-binding protein</fullName>
    </submittedName>
</protein>
<keyword evidence="6" id="KW-1185">Reference proteome</keyword>
<accession>A0A4R6KB08</accession>
<organism evidence="5 6">
    <name type="scientific">Kribbella caucasensis</name>
    <dbReference type="NCBI Taxonomy" id="2512215"/>
    <lineage>
        <taxon>Bacteria</taxon>
        <taxon>Bacillati</taxon>
        <taxon>Actinomycetota</taxon>
        <taxon>Actinomycetes</taxon>
        <taxon>Propionibacteriales</taxon>
        <taxon>Kribbellaceae</taxon>
        <taxon>Kribbella</taxon>
    </lineage>
</organism>
<dbReference type="Gene3D" id="2.70.50.50">
    <property type="entry name" value="chitin-binding protein cbp21"/>
    <property type="match status" value="1"/>
</dbReference>
<evidence type="ECO:0000256" key="1">
    <source>
        <dbReference type="ARBA" id="ARBA00004613"/>
    </source>
</evidence>
<evidence type="ECO:0000313" key="5">
    <source>
        <dbReference type="EMBL" id="TDO47255.1"/>
    </source>
</evidence>
<evidence type="ECO:0000256" key="2">
    <source>
        <dbReference type="ARBA" id="ARBA00022525"/>
    </source>
</evidence>
<reference evidence="5 6" key="1">
    <citation type="submission" date="2019-03" db="EMBL/GenBank/DDBJ databases">
        <title>Genomic Encyclopedia of Type Strains, Phase III (KMG-III): the genomes of soil and plant-associated and newly described type strains.</title>
        <authorList>
            <person name="Whitman W."/>
        </authorList>
    </citation>
    <scope>NUCLEOTIDE SEQUENCE [LARGE SCALE GENOMIC DNA]</scope>
    <source>
        <strain evidence="5 6">VKM Ac-2527</strain>
    </source>
</reference>
<dbReference type="GO" id="GO:0005576">
    <property type="term" value="C:extracellular region"/>
    <property type="evidence" value="ECO:0007669"/>
    <property type="project" value="UniProtKB-SubCell"/>
</dbReference>
<evidence type="ECO:0000256" key="3">
    <source>
        <dbReference type="ARBA" id="ARBA00022729"/>
    </source>
</evidence>
<dbReference type="CDD" id="cd21177">
    <property type="entry name" value="LPMO_AA10"/>
    <property type="match status" value="1"/>
</dbReference>
<comment type="caution">
    <text evidence="5">The sequence shown here is derived from an EMBL/GenBank/DDBJ whole genome shotgun (WGS) entry which is preliminary data.</text>
</comment>
<dbReference type="AlphaFoldDB" id="A0A4R6KB08"/>
<dbReference type="PANTHER" id="PTHR34823">
    <property type="entry name" value="GLCNAC-BINDING PROTEIN A"/>
    <property type="match status" value="1"/>
</dbReference>
<sequence>MKRARKLRLAGVAVGALSLTVVTSVPLAYGHGYTTAPISRAKHCANGTVHNCGQIQWEPQSTEGPKGFPSAGPPDGKLCSAGLSQFAELDGQRGGAWPATQLSSGQSYTFRWHLTAPHSTTDFKYYITKQGWNQNAPLTRSALELTPFLTVPMNGGRPANDVSHPGTLPTRSGRHMILAVWTIADTANAFYQCSDVTF</sequence>
<feature type="domain" description="Chitin-binding type-4" evidence="4">
    <location>
        <begin position="31"/>
        <end position="196"/>
    </location>
</feature>
<comment type="subcellular location">
    <subcellularLocation>
        <location evidence="1">Secreted</location>
    </subcellularLocation>
</comment>
<keyword evidence="3" id="KW-0732">Signal</keyword>
<dbReference type="Pfam" id="PF03067">
    <property type="entry name" value="LPMO_10"/>
    <property type="match status" value="1"/>
</dbReference>
<dbReference type="SUPFAM" id="SSF81296">
    <property type="entry name" value="E set domains"/>
    <property type="match status" value="1"/>
</dbReference>